<proteinExistence type="predicted"/>
<accession>A0AAW0CYA4</accession>
<feature type="compositionally biased region" description="Basic and acidic residues" evidence="1">
    <location>
        <begin position="27"/>
        <end position="40"/>
    </location>
</feature>
<keyword evidence="3" id="KW-1185">Reference proteome</keyword>
<dbReference type="Proteomes" id="UP001362999">
    <property type="component" value="Unassembled WGS sequence"/>
</dbReference>
<sequence>MVVKISSKRTIRGGALASKNPSIAGKKTREKEQIVKGGRSEEEEGRGNEAPPEYEEVLEGSGHVQEDRRNNEGEDEVDKDEYPGLSDAERPEAGVLNVGVRTLLHAGEGRAFLSQQQMVGASGLERIKGVQTAPSCRSRIKAKSRLEMEDQGLDQAAETLYIAVRRAKSTRWLNVTNKYVVIVKQRKDPASPFFPGYFALSKKAQRSDESSKIRALCNDSCWPVFHAPNSTHFDVLKPEEMECKRRSIPGYAQSVFSTSQTAGSSRASRRHDRRRRGGWRGVRQA</sequence>
<feature type="compositionally biased region" description="Basic residues" evidence="1">
    <location>
        <begin position="1"/>
        <end position="11"/>
    </location>
</feature>
<dbReference type="AlphaFoldDB" id="A0AAW0CYA4"/>
<feature type="compositionally biased region" description="Basic residues" evidence="1">
    <location>
        <begin position="267"/>
        <end position="278"/>
    </location>
</feature>
<comment type="caution">
    <text evidence="2">The sequence shown here is derived from an EMBL/GenBank/DDBJ whole genome shotgun (WGS) entry which is preliminary data.</text>
</comment>
<gene>
    <name evidence="2" type="ORF">R3P38DRAFT_2766906</name>
</gene>
<name>A0AAW0CYA4_9AGAR</name>
<reference evidence="2 3" key="1">
    <citation type="journal article" date="2024" name="J Genomics">
        <title>Draft genome sequencing and assembly of Favolaschia claudopus CIRM-BRFM 2984 isolated from oak limbs.</title>
        <authorList>
            <person name="Navarro D."/>
            <person name="Drula E."/>
            <person name="Chaduli D."/>
            <person name="Cazenave R."/>
            <person name="Ahrendt S."/>
            <person name="Wang J."/>
            <person name="Lipzen A."/>
            <person name="Daum C."/>
            <person name="Barry K."/>
            <person name="Grigoriev I.V."/>
            <person name="Favel A."/>
            <person name="Rosso M.N."/>
            <person name="Martin F."/>
        </authorList>
    </citation>
    <scope>NUCLEOTIDE SEQUENCE [LARGE SCALE GENOMIC DNA]</scope>
    <source>
        <strain evidence="2 3">CIRM-BRFM 2984</strain>
    </source>
</reference>
<organism evidence="2 3">
    <name type="scientific">Favolaschia claudopus</name>
    <dbReference type="NCBI Taxonomy" id="2862362"/>
    <lineage>
        <taxon>Eukaryota</taxon>
        <taxon>Fungi</taxon>
        <taxon>Dikarya</taxon>
        <taxon>Basidiomycota</taxon>
        <taxon>Agaricomycotina</taxon>
        <taxon>Agaricomycetes</taxon>
        <taxon>Agaricomycetidae</taxon>
        <taxon>Agaricales</taxon>
        <taxon>Marasmiineae</taxon>
        <taxon>Mycenaceae</taxon>
        <taxon>Favolaschia</taxon>
    </lineage>
</organism>
<feature type="region of interest" description="Disordered" evidence="1">
    <location>
        <begin position="254"/>
        <end position="285"/>
    </location>
</feature>
<feature type="region of interest" description="Disordered" evidence="1">
    <location>
        <begin position="1"/>
        <end position="90"/>
    </location>
</feature>
<evidence type="ECO:0000313" key="3">
    <source>
        <dbReference type="Proteomes" id="UP001362999"/>
    </source>
</evidence>
<evidence type="ECO:0000313" key="2">
    <source>
        <dbReference type="EMBL" id="KAK7043357.1"/>
    </source>
</evidence>
<evidence type="ECO:0000256" key="1">
    <source>
        <dbReference type="SAM" id="MobiDB-lite"/>
    </source>
</evidence>
<dbReference type="EMBL" id="JAWWNJ010000012">
    <property type="protein sequence ID" value="KAK7043357.1"/>
    <property type="molecule type" value="Genomic_DNA"/>
</dbReference>
<protein>
    <submittedName>
        <fullName evidence="2">Uncharacterized protein</fullName>
    </submittedName>
</protein>